<dbReference type="OMA" id="FSMQEAQ"/>
<dbReference type="PANTHER" id="PTHR44140">
    <property type="entry name" value="LD25575P"/>
    <property type="match status" value="1"/>
</dbReference>
<dbReference type="SUPFAM" id="SSF46565">
    <property type="entry name" value="Chaperone J-domain"/>
    <property type="match status" value="1"/>
</dbReference>
<dbReference type="PRINTS" id="PR00625">
    <property type="entry name" value="JDOMAIN"/>
</dbReference>
<keyword evidence="4" id="KW-0802">TPR repeat</keyword>
<evidence type="ECO:0000256" key="5">
    <source>
        <dbReference type="SAM" id="MobiDB-lite"/>
    </source>
</evidence>
<evidence type="ECO:0000313" key="8">
    <source>
        <dbReference type="EMBL" id="ORE21989.1"/>
    </source>
</evidence>
<accession>A0A1X0SCP8</accession>
<protein>
    <submittedName>
        <fullName evidence="8">TPR-like protein</fullName>
    </submittedName>
</protein>
<sequence length="529" mass="60921">MKQRYLIACVLPFLFPYSAVLCEKSTEQYLQEGNSYLINGQYNDALISFDAAIRQEPDNYLSYFKRATAYLSLGRNNAAAEDFTTILNLKPGYDKALLQRARIYMKQGQYDLAKADLEKYLSAHKDDKEALTMLQDVKVAKNAIIQAEKDHEASRYDSCIQQSSTVCRLSPYSVKARLLKAKCHLGKNEIDDAAGDFVRVAQLNPSDPDILLQLSKIKFYALDEPESALKHVKQCLHYDPEQKQCKKLFKKMKKINTEIETIQKDIELKKYVTAANHLIGTSNRQGILKEIEQDYSELQTELKSKQIPNKLKFKCYKMACKLNSKQKEKNEDKIDEWCSLALSIQNDDPLVLMYRGENYLRRKEFEKAVHDLEKANKAVSDDESIGRQHQHRIRQLLQQAMQKLKLSKKKDYYKILDVPPTADAREIKKAYRKKALEWHPDKYTGDQKEEAQNKMAEINQAYEVLSNDDKRQQYDNGFDPFDPEQGQNGGPTYGGFPFEQFQGGFSFQNGFPFGGGFPGGAHSFKMRFQ</sequence>
<feature type="repeat" description="TPR" evidence="4">
    <location>
        <begin position="26"/>
        <end position="59"/>
    </location>
</feature>
<dbReference type="SMART" id="SM00028">
    <property type="entry name" value="TPR"/>
    <property type="match status" value="6"/>
</dbReference>
<dbReference type="PANTHER" id="PTHR44140:SF2">
    <property type="entry name" value="LD25575P"/>
    <property type="match status" value="1"/>
</dbReference>
<dbReference type="GO" id="GO:0005783">
    <property type="term" value="C:endoplasmic reticulum"/>
    <property type="evidence" value="ECO:0007669"/>
    <property type="project" value="UniProtKB-SubCell"/>
</dbReference>
<dbReference type="Pfam" id="PF00226">
    <property type="entry name" value="DnaJ"/>
    <property type="match status" value="1"/>
</dbReference>
<dbReference type="AlphaFoldDB" id="A0A1X0SCP8"/>
<dbReference type="Gene3D" id="1.25.40.10">
    <property type="entry name" value="Tetratricopeptide repeat domain"/>
    <property type="match status" value="1"/>
</dbReference>
<dbReference type="VEuPathDB" id="FungiDB:BCV72DRAFT_30800"/>
<dbReference type="GO" id="GO:0051087">
    <property type="term" value="F:protein-folding chaperone binding"/>
    <property type="evidence" value="ECO:0007669"/>
    <property type="project" value="TreeGrafter"/>
</dbReference>
<feature type="region of interest" description="Disordered" evidence="5">
    <location>
        <begin position="472"/>
        <end position="495"/>
    </location>
</feature>
<evidence type="ECO:0000256" key="6">
    <source>
        <dbReference type="SAM" id="SignalP"/>
    </source>
</evidence>
<dbReference type="InterPro" id="IPR001623">
    <property type="entry name" value="DnaJ_domain"/>
</dbReference>
<evidence type="ECO:0000259" key="7">
    <source>
        <dbReference type="PROSITE" id="PS50076"/>
    </source>
</evidence>
<dbReference type="SMART" id="SM00271">
    <property type="entry name" value="DnaJ"/>
    <property type="match status" value="1"/>
</dbReference>
<dbReference type="PROSITE" id="PS50076">
    <property type="entry name" value="DNAJ_2"/>
    <property type="match status" value="1"/>
</dbReference>
<dbReference type="SUPFAM" id="SSF48452">
    <property type="entry name" value="TPR-like"/>
    <property type="match status" value="2"/>
</dbReference>
<keyword evidence="2 6" id="KW-0732">Signal</keyword>
<evidence type="ECO:0000256" key="1">
    <source>
        <dbReference type="ARBA" id="ARBA00004240"/>
    </source>
</evidence>
<dbReference type="CDD" id="cd06257">
    <property type="entry name" value="DnaJ"/>
    <property type="match status" value="1"/>
</dbReference>
<organism evidence="8 9">
    <name type="scientific">Rhizopus microsporus</name>
    <dbReference type="NCBI Taxonomy" id="58291"/>
    <lineage>
        <taxon>Eukaryota</taxon>
        <taxon>Fungi</taxon>
        <taxon>Fungi incertae sedis</taxon>
        <taxon>Mucoromycota</taxon>
        <taxon>Mucoromycotina</taxon>
        <taxon>Mucoromycetes</taxon>
        <taxon>Mucorales</taxon>
        <taxon>Mucorineae</taxon>
        <taxon>Rhizopodaceae</taxon>
        <taxon>Rhizopus</taxon>
    </lineage>
</organism>
<dbReference type="InterPro" id="IPR036869">
    <property type="entry name" value="J_dom_sf"/>
</dbReference>
<evidence type="ECO:0000256" key="3">
    <source>
        <dbReference type="ARBA" id="ARBA00022824"/>
    </source>
</evidence>
<proteinExistence type="predicted"/>
<feature type="domain" description="J" evidence="7">
    <location>
        <begin position="411"/>
        <end position="478"/>
    </location>
</feature>
<feature type="signal peptide" evidence="6">
    <location>
        <begin position="1"/>
        <end position="22"/>
    </location>
</feature>
<comment type="subcellular location">
    <subcellularLocation>
        <location evidence="1">Endoplasmic reticulum</location>
    </subcellularLocation>
</comment>
<dbReference type="Pfam" id="PF14559">
    <property type="entry name" value="TPR_19"/>
    <property type="match status" value="1"/>
</dbReference>
<evidence type="ECO:0000256" key="4">
    <source>
        <dbReference type="PROSITE-ProRule" id="PRU00339"/>
    </source>
</evidence>
<dbReference type="Proteomes" id="UP000242381">
    <property type="component" value="Unassembled WGS sequence"/>
</dbReference>
<dbReference type="GO" id="GO:0034975">
    <property type="term" value="P:protein folding in endoplasmic reticulum"/>
    <property type="evidence" value="ECO:0007669"/>
    <property type="project" value="TreeGrafter"/>
</dbReference>
<evidence type="ECO:0000313" key="9">
    <source>
        <dbReference type="Proteomes" id="UP000242381"/>
    </source>
</evidence>
<dbReference type="PROSITE" id="PS50005">
    <property type="entry name" value="TPR"/>
    <property type="match status" value="2"/>
</dbReference>
<dbReference type="InterPro" id="IPR011990">
    <property type="entry name" value="TPR-like_helical_dom_sf"/>
</dbReference>
<feature type="repeat" description="TPR" evidence="4">
    <location>
        <begin position="60"/>
        <end position="93"/>
    </location>
</feature>
<dbReference type="InterPro" id="IPR019734">
    <property type="entry name" value="TPR_rpt"/>
</dbReference>
<gene>
    <name evidence="8" type="ORF">BCV71DRAFT_193663</name>
</gene>
<dbReference type="GO" id="GO:0051787">
    <property type="term" value="F:misfolded protein binding"/>
    <property type="evidence" value="ECO:0007669"/>
    <property type="project" value="TreeGrafter"/>
</dbReference>
<dbReference type="EMBL" id="KV921271">
    <property type="protein sequence ID" value="ORE21989.1"/>
    <property type="molecule type" value="Genomic_DNA"/>
</dbReference>
<name>A0A1X0SCP8_RHIZD</name>
<dbReference type="InterPro" id="IPR051727">
    <property type="entry name" value="DnaJ_C3_Co-chaperones"/>
</dbReference>
<reference evidence="8 9" key="1">
    <citation type="journal article" date="2016" name="Proc. Natl. Acad. Sci. U.S.A.">
        <title>Lipid metabolic changes in an early divergent fungus govern the establishment of a mutualistic symbiosis with endobacteria.</title>
        <authorList>
            <person name="Lastovetsky O.A."/>
            <person name="Gaspar M.L."/>
            <person name="Mondo S.J."/>
            <person name="LaButti K.M."/>
            <person name="Sandor L."/>
            <person name="Grigoriev I.V."/>
            <person name="Henry S.A."/>
            <person name="Pawlowska T.E."/>
        </authorList>
    </citation>
    <scope>NUCLEOTIDE SEQUENCE [LARGE SCALE GENOMIC DNA]</scope>
    <source>
        <strain evidence="8 9">ATCC 11559</strain>
    </source>
</reference>
<keyword evidence="3" id="KW-0256">Endoplasmic reticulum</keyword>
<dbReference type="Gene3D" id="1.10.287.110">
    <property type="entry name" value="DnaJ domain"/>
    <property type="match status" value="1"/>
</dbReference>
<evidence type="ECO:0000256" key="2">
    <source>
        <dbReference type="ARBA" id="ARBA00022729"/>
    </source>
</evidence>
<feature type="chain" id="PRO_5013049390" evidence="6">
    <location>
        <begin position="23"/>
        <end position="529"/>
    </location>
</feature>